<dbReference type="EMBL" id="JASJEV010000012">
    <property type="protein sequence ID" value="MDJ1159746.1"/>
    <property type="molecule type" value="Genomic_DNA"/>
</dbReference>
<dbReference type="Gene3D" id="3.10.310.50">
    <property type="match status" value="1"/>
</dbReference>
<comment type="caution">
    <text evidence="2">The sequence shown here is derived from an EMBL/GenBank/DDBJ whole genome shotgun (WGS) entry which is preliminary data.</text>
</comment>
<keyword evidence="3" id="KW-1185">Reference proteome</keyword>
<reference evidence="2 3" key="1">
    <citation type="submission" date="2023-05" db="EMBL/GenBank/DDBJ databases">
        <title>Chelatococcus sp. nov., a moderately thermophilic bacterium isolated from hot spring microbial mat.</title>
        <authorList>
            <person name="Hu C.-J."/>
            <person name="Li W.-J."/>
        </authorList>
    </citation>
    <scope>NUCLEOTIDE SEQUENCE [LARGE SCALE GENOMIC DNA]</scope>
    <source>
        <strain evidence="2 3">SYSU G07232</strain>
    </source>
</reference>
<dbReference type="PANTHER" id="PTHR30373">
    <property type="entry name" value="UPF0603 PROTEIN YGCG"/>
    <property type="match status" value="1"/>
</dbReference>
<accession>A0ABT7AMF3</accession>
<feature type="transmembrane region" description="Helical" evidence="1">
    <location>
        <begin position="41"/>
        <end position="62"/>
    </location>
</feature>
<organism evidence="2 3">
    <name type="scientific">Chelatococcus albus</name>
    <dbReference type="NCBI Taxonomy" id="3047466"/>
    <lineage>
        <taxon>Bacteria</taxon>
        <taxon>Pseudomonadati</taxon>
        <taxon>Pseudomonadota</taxon>
        <taxon>Alphaproteobacteria</taxon>
        <taxon>Hyphomicrobiales</taxon>
        <taxon>Chelatococcaceae</taxon>
        <taxon>Chelatococcus</taxon>
    </lineage>
</organism>
<evidence type="ECO:0000256" key="1">
    <source>
        <dbReference type="SAM" id="Phobius"/>
    </source>
</evidence>
<proteinExistence type="predicted"/>
<gene>
    <name evidence="2" type="ORF">QNA08_16090</name>
</gene>
<feature type="transmembrane region" description="Helical" evidence="1">
    <location>
        <begin position="68"/>
        <end position="88"/>
    </location>
</feature>
<keyword evidence="1" id="KW-1133">Transmembrane helix</keyword>
<keyword evidence="1" id="KW-0812">Transmembrane</keyword>
<dbReference type="Proteomes" id="UP001321492">
    <property type="component" value="Unassembled WGS sequence"/>
</dbReference>
<evidence type="ECO:0000313" key="3">
    <source>
        <dbReference type="Proteomes" id="UP001321492"/>
    </source>
</evidence>
<evidence type="ECO:0000313" key="2">
    <source>
        <dbReference type="EMBL" id="MDJ1159746.1"/>
    </source>
</evidence>
<dbReference type="RefSeq" id="WP_283741744.1">
    <property type="nucleotide sequence ID" value="NZ_JASJEV010000012.1"/>
</dbReference>
<dbReference type="PANTHER" id="PTHR30373:SF8">
    <property type="entry name" value="BLL7265 PROTEIN"/>
    <property type="match status" value="1"/>
</dbReference>
<sequence>MLDSADRERIARAIAEAEARTAGEIVCVVARAAGDYRTVPLVFALLVGLALPLPLLFLTGFSAQRIQLVALLAAGLCALLFSLPALRLRLVPRAVRRRRAHDAACREFLARGLTRTRDRTGVLIFVAAAERYAEVIADEGIACRVEARVWREAIEVLVTALADGRPADGLVAAVGIVGRVLAEHAPPRTDDVDEMPSRVFLI</sequence>
<evidence type="ECO:0008006" key="4">
    <source>
        <dbReference type="Google" id="ProtNLM"/>
    </source>
</evidence>
<name>A0ABT7AMF3_9HYPH</name>
<keyword evidence="1" id="KW-0472">Membrane</keyword>
<protein>
    <recommendedName>
        <fullName evidence="4">TPM domain-containing protein</fullName>
    </recommendedName>
</protein>